<evidence type="ECO:0000259" key="2">
    <source>
        <dbReference type="Pfam" id="PF07331"/>
    </source>
</evidence>
<comment type="caution">
    <text evidence="3">The sequence shown here is derived from an EMBL/GenBank/DDBJ whole genome shotgun (WGS) entry which is preliminary data.</text>
</comment>
<feature type="transmembrane region" description="Helical" evidence="1">
    <location>
        <begin position="43"/>
        <end position="63"/>
    </location>
</feature>
<gene>
    <name evidence="3" type="ORF">FAZ78_17405</name>
</gene>
<keyword evidence="1" id="KW-0812">Transmembrane</keyword>
<organism evidence="3 4">
    <name type="scientific">Cereibacter changlensis</name>
    <dbReference type="NCBI Taxonomy" id="402884"/>
    <lineage>
        <taxon>Bacteria</taxon>
        <taxon>Pseudomonadati</taxon>
        <taxon>Pseudomonadota</taxon>
        <taxon>Alphaproteobacteria</taxon>
        <taxon>Rhodobacterales</taxon>
        <taxon>Paracoccaceae</taxon>
        <taxon>Cereibacter</taxon>
    </lineage>
</organism>
<keyword evidence="1" id="KW-0472">Membrane</keyword>
<reference evidence="3 4" key="1">
    <citation type="submission" date="2019-04" db="EMBL/GenBank/DDBJ databases">
        <title>Crypto-aerobic microbial life in anoxic (sulfidic) marine sediments.</title>
        <authorList>
            <person name="Bhattacharya S."/>
            <person name="Roy C."/>
            <person name="Mondal N."/>
            <person name="Sarkar J."/>
            <person name="Mandal S."/>
            <person name="Rameez M.J."/>
            <person name="Ghosh W."/>
        </authorList>
    </citation>
    <scope>NUCLEOTIDE SEQUENCE [LARGE SCALE GENOMIC DNA]</scope>
    <source>
        <strain evidence="3 4">SBBC</strain>
    </source>
</reference>
<protein>
    <submittedName>
        <fullName evidence="3">Tripartite tricarboxylate transporter TctB family protein</fullName>
    </submittedName>
</protein>
<evidence type="ECO:0000256" key="1">
    <source>
        <dbReference type="SAM" id="Phobius"/>
    </source>
</evidence>
<proteinExistence type="predicted"/>
<name>A0A4U0YUD8_9RHOB</name>
<feature type="transmembrane region" description="Helical" evidence="1">
    <location>
        <begin position="154"/>
        <end position="178"/>
    </location>
</feature>
<dbReference type="Pfam" id="PF07331">
    <property type="entry name" value="TctB"/>
    <property type="match status" value="1"/>
</dbReference>
<sequence>MHRAHPEGSRGAGRVPEIRRFPAVSGNAPSPSQADRTRPVSELVAGAVCLAASVAFLVAARALPEGHSSGDVGPGALPLQIGIFALVCSLAYLGLTLRGSFAAVPGQFAQSHRAGLALGIFVLALVAVPWLGLALAIALASALTTLLFDGLHRLLRAVATGVGIWLIAVLLFQMLLGLPMP</sequence>
<accession>A0A4U0YUD8</accession>
<dbReference type="InterPro" id="IPR009936">
    <property type="entry name" value="DUF1468"/>
</dbReference>
<feature type="transmembrane region" description="Helical" evidence="1">
    <location>
        <begin position="116"/>
        <end position="148"/>
    </location>
</feature>
<feature type="transmembrane region" description="Helical" evidence="1">
    <location>
        <begin position="75"/>
        <end position="95"/>
    </location>
</feature>
<dbReference type="EMBL" id="SWAU01000198">
    <property type="protein sequence ID" value="TKA95335.1"/>
    <property type="molecule type" value="Genomic_DNA"/>
</dbReference>
<dbReference type="AlphaFoldDB" id="A0A4U0YUD8"/>
<dbReference type="Proteomes" id="UP000306340">
    <property type="component" value="Unassembled WGS sequence"/>
</dbReference>
<feature type="domain" description="DUF1468" evidence="2">
    <location>
        <begin position="44"/>
        <end position="181"/>
    </location>
</feature>
<evidence type="ECO:0000313" key="4">
    <source>
        <dbReference type="Proteomes" id="UP000306340"/>
    </source>
</evidence>
<keyword evidence="1" id="KW-1133">Transmembrane helix</keyword>
<evidence type="ECO:0000313" key="3">
    <source>
        <dbReference type="EMBL" id="TKA95335.1"/>
    </source>
</evidence>